<sequence length="617" mass="67223">MISLGQTVTVLILGFAVSCEGLKATIIADTNRDGKVDITSNTDLVGKEIWTESSGALILANIGDSGRRCSSKINSTVSDRDLDLCNDASDDILRNPHYLAPVRTVPVSVSDAAVGSVIIADKSVAPRVRIFHNTGGNWNYVTSNHTFTAEHLKAGLMLGVDARQVRLPGVWDGKATLEFTVQDGKDQARDRVAIRVAPVLTHHHRQLAEQILASEALPNDTVQKQFLQDLGHAASNAGIRKPVLTINTTTDPTYQFDTWAQDFFEPGYSSIPGPDGPIILRIMIRSMQGRPAGRSVFSELRSNTTGAVQMYQNVNGRKTTDSTGNLETIPPYTHNGKSWPAGRTIMGSQDGVRPLMVSFLTAQEVQAPVEIDTSWLFVGHTDEFLQFLPSHNTKRGWVMMVSDPMAGLSLLERAQQAGHGKTRALSRTKLPSDPPNSCLSSESIDDVLARANFTQTQKYCSNYIQKNIDILKRETGVTEDEIIRVPTMYSAARGLDCPGGDEGQLKAPAPTTKRMGILAAAGDGAELQRRQSEVPQVGALYPACINGVVLSNSEYLAPKPWGPIIDGKDILAEAVIAAYKRAHYNVNFMDDWFSHHTGGGEIHCGSNTIRDASHKWW</sequence>
<dbReference type="PANTHER" id="PTHR10837:SF8">
    <property type="entry name" value="PROTEIN-ARGININE DEIMINASE"/>
    <property type="match status" value="1"/>
</dbReference>
<feature type="chain" id="PRO_5042466953" description="Protein-arginine deiminase C-terminal domain-containing protein" evidence="2">
    <location>
        <begin position="22"/>
        <end position="617"/>
    </location>
</feature>
<dbReference type="Pfam" id="PF03068">
    <property type="entry name" value="PAD"/>
    <property type="match status" value="1"/>
</dbReference>
<feature type="domain" description="Protein-arginine deiminase C-terminal" evidence="3">
    <location>
        <begin position="188"/>
        <end position="617"/>
    </location>
</feature>
<evidence type="ECO:0000313" key="4">
    <source>
        <dbReference type="EMBL" id="KAK2616453.1"/>
    </source>
</evidence>
<dbReference type="InterPro" id="IPR004303">
    <property type="entry name" value="PAD"/>
</dbReference>
<dbReference type="PANTHER" id="PTHR10837">
    <property type="entry name" value="PEPTIDYLARGININE DEIMINASE"/>
    <property type="match status" value="1"/>
</dbReference>
<evidence type="ECO:0000256" key="1">
    <source>
        <dbReference type="SAM" id="MobiDB-lite"/>
    </source>
</evidence>
<evidence type="ECO:0000259" key="3">
    <source>
        <dbReference type="Pfam" id="PF03068"/>
    </source>
</evidence>
<protein>
    <recommendedName>
        <fullName evidence="3">Protein-arginine deiminase C-terminal domain-containing protein</fullName>
    </recommendedName>
</protein>
<dbReference type="AlphaFoldDB" id="A0AAJ0CYK3"/>
<proteinExistence type="predicted"/>
<evidence type="ECO:0000256" key="2">
    <source>
        <dbReference type="SAM" id="SignalP"/>
    </source>
</evidence>
<organism evidence="4 5">
    <name type="scientific">Conoideocrella luteorostrata</name>
    <dbReference type="NCBI Taxonomy" id="1105319"/>
    <lineage>
        <taxon>Eukaryota</taxon>
        <taxon>Fungi</taxon>
        <taxon>Dikarya</taxon>
        <taxon>Ascomycota</taxon>
        <taxon>Pezizomycotina</taxon>
        <taxon>Sordariomycetes</taxon>
        <taxon>Hypocreomycetidae</taxon>
        <taxon>Hypocreales</taxon>
        <taxon>Clavicipitaceae</taxon>
        <taxon>Conoideocrella</taxon>
    </lineage>
</organism>
<dbReference type="SUPFAM" id="SSF55909">
    <property type="entry name" value="Pentein"/>
    <property type="match status" value="1"/>
</dbReference>
<dbReference type="Gene3D" id="3.75.10.10">
    <property type="entry name" value="L-arginine/glycine Amidinotransferase, Chain A"/>
    <property type="match status" value="1"/>
</dbReference>
<keyword evidence="5" id="KW-1185">Reference proteome</keyword>
<dbReference type="GO" id="GO:0005509">
    <property type="term" value="F:calcium ion binding"/>
    <property type="evidence" value="ECO:0007669"/>
    <property type="project" value="InterPro"/>
</dbReference>
<comment type="caution">
    <text evidence="4">The sequence shown here is derived from an EMBL/GenBank/DDBJ whole genome shotgun (WGS) entry which is preliminary data.</text>
</comment>
<dbReference type="InterPro" id="IPR036556">
    <property type="entry name" value="PAD_central_sf"/>
</dbReference>
<evidence type="ECO:0000313" key="5">
    <source>
        <dbReference type="Proteomes" id="UP001251528"/>
    </source>
</evidence>
<dbReference type="GO" id="GO:0005737">
    <property type="term" value="C:cytoplasm"/>
    <property type="evidence" value="ECO:0007669"/>
    <property type="project" value="InterPro"/>
</dbReference>
<feature type="region of interest" description="Disordered" evidence="1">
    <location>
        <begin position="316"/>
        <end position="342"/>
    </location>
</feature>
<dbReference type="GO" id="GO:0004668">
    <property type="term" value="F:protein-arginine deiminase activity"/>
    <property type="evidence" value="ECO:0007669"/>
    <property type="project" value="InterPro"/>
</dbReference>
<feature type="signal peptide" evidence="2">
    <location>
        <begin position="1"/>
        <end position="21"/>
    </location>
</feature>
<dbReference type="Proteomes" id="UP001251528">
    <property type="component" value="Unassembled WGS sequence"/>
</dbReference>
<dbReference type="InterPro" id="IPR013530">
    <property type="entry name" value="PAD_C"/>
</dbReference>
<dbReference type="EMBL" id="JASWJB010000006">
    <property type="protein sequence ID" value="KAK2616453.1"/>
    <property type="molecule type" value="Genomic_DNA"/>
</dbReference>
<gene>
    <name evidence="4" type="ORF">QQS21_000695</name>
</gene>
<keyword evidence="2" id="KW-0732">Signal</keyword>
<accession>A0AAJ0CYK3</accession>
<feature type="compositionally biased region" description="Polar residues" evidence="1">
    <location>
        <begin position="316"/>
        <end position="326"/>
    </location>
</feature>
<dbReference type="SUPFAM" id="SSF110083">
    <property type="entry name" value="Peptidylarginine deiminase Pad4, middle domain"/>
    <property type="match status" value="1"/>
</dbReference>
<reference evidence="4" key="1">
    <citation type="submission" date="2023-06" db="EMBL/GenBank/DDBJ databases">
        <title>Conoideocrella luteorostrata (Hypocreales: Clavicipitaceae), a potential biocontrol fungus for elongate hemlock scale in United States Christmas tree production areas.</title>
        <authorList>
            <person name="Barrett H."/>
            <person name="Lovett B."/>
            <person name="Macias A.M."/>
            <person name="Stajich J.E."/>
            <person name="Kasson M.T."/>
        </authorList>
    </citation>
    <scope>NUCLEOTIDE SEQUENCE</scope>
    <source>
        <strain evidence="4">ARSEF 14590</strain>
    </source>
</reference>
<name>A0AAJ0CYK3_9HYPO</name>